<evidence type="ECO:0000313" key="2">
    <source>
        <dbReference type="EMBL" id="KAL3624520.1"/>
    </source>
</evidence>
<feature type="compositionally biased region" description="Basic residues" evidence="1">
    <location>
        <begin position="30"/>
        <end position="43"/>
    </location>
</feature>
<dbReference type="InterPro" id="IPR012438">
    <property type="entry name" value="DUF1639"/>
</dbReference>
<reference evidence="3" key="1">
    <citation type="journal article" date="2024" name="IScience">
        <title>Strigolactones Initiate the Formation of Haustorium-like Structures in Castilleja.</title>
        <authorList>
            <person name="Buerger M."/>
            <person name="Peterson D."/>
            <person name="Chory J."/>
        </authorList>
    </citation>
    <scope>NUCLEOTIDE SEQUENCE [LARGE SCALE GENOMIC DNA]</scope>
</reference>
<evidence type="ECO:0000313" key="3">
    <source>
        <dbReference type="Proteomes" id="UP001632038"/>
    </source>
</evidence>
<name>A0ABD3C6S6_9LAMI</name>
<dbReference type="Pfam" id="PF07797">
    <property type="entry name" value="DUF1639"/>
    <property type="match status" value="1"/>
</dbReference>
<keyword evidence="3" id="KW-1185">Reference proteome</keyword>
<dbReference type="PANTHER" id="PTHR33130">
    <property type="entry name" value="PUTATIVE (DUF1639)-RELATED"/>
    <property type="match status" value="1"/>
</dbReference>
<dbReference type="PANTHER" id="PTHR33130:SF40">
    <property type="entry name" value="CHROMOGRANIN (DUF1639)"/>
    <property type="match status" value="1"/>
</dbReference>
<evidence type="ECO:0000256" key="1">
    <source>
        <dbReference type="SAM" id="MobiDB-lite"/>
    </source>
</evidence>
<organism evidence="2 3">
    <name type="scientific">Castilleja foliolosa</name>
    <dbReference type="NCBI Taxonomy" id="1961234"/>
    <lineage>
        <taxon>Eukaryota</taxon>
        <taxon>Viridiplantae</taxon>
        <taxon>Streptophyta</taxon>
        <taxon>Embryophyta</taxon>
        <taxon>Tracheophyta</taxon>
        <taxon>Spermatophyta</taxon>
        <taxon>Magnoliopsida</taxon>
        <taxon>eudicotyledons</taxon>
        <taxon>Gunneridae</taxon>
        <taxon>Pentapetalae</taxon>
        <taxon>asterids</taxon>
        <taxon>lamiids</taxon>
        <taxon>Lamiales</taxon>
        <taxon>Orobanchaceae</taxon>
        <taxon>Pedicularideae</taxon>
        <taxon>Castillejinae</taxon>
        <taxon>Castilleja</taxon>
    </lineage>
</organism>
<feature type="compositionally biased region" description="Low complexity" evidence="1">
    <location>
        <begin position="44"/>
        <end position="55"/>
    </location>
</feature>
<dbReference type="AlphaFoldDB" id="A0ABD3C6S6"/>
<feature type="compositionally biased region" description="Polar residues" evidence="1">
    <location>
        <begin position="215"/>
        <end position="227"/>
    </location>
</feature>
<feature type="region of interest" description="Disordered" evidence="1">
    <location>
        <begin position="207"/>
        <end position="238"/>
    </location>
</feature>
<evidence type="ECO:0008006" key="4">
    <source>
        <dbReference type="Google" id="ProtNLM"/>
    </source>
</evidence>
<gene>
    <name evidence="2" type="ORF">CASFOL_031188</name>
</gene>
<dbReference type="Proteomes" id="UP001632038">
    <property type="component" value="Unassembled WGS sequence"/>
</dbReference>
<comment type="caution">
    <text evidence="2">The sequence shown here is derived from an EMBL/GenBank/DDBJ whole genome shotgun (WGS) entry which is preliminary data.</text>
</comment>
<accession>A0ABD3C6S6</accession>
<feature type="compositionally biased region" description="Basic and acidic residues" evidence="1">
    <location>
        <begin position="102"/>
        <end position="115"/>
    </location>
</feature>
<protein>
    <recommendedName>
        <fullName evidence="4">DUF1639 family protein</fullName>
    </recommendedName>
</protein>
<feature type="region of interest" description="Disordered" evidence="1">
    <location>
        <begin position="1"/>
        <end position="115"/>
    </location>
</feature>
<dbReference type="EMBL" id="JAVIJP010000053">
    <property type="protein sequence ID" value="KAL3624520.1"/>
    <property type="molecule type" value="Genomic_DNA"/>
</dbReference>
<sequence>MASTFPPKSHSLHNFTLPRHLQWNKDGHSSGHHQRRRSIKSPSRRPNTSSPSPIRQSPLRHQSPLSDSIVPPSPARSDYHLLKQSSARRSPIGVDPPPSHLRLHDPSSSKGKSESIDFQRIIQSKNHWVSSPNPEPVSQKLKAKEVDSTVIKKSKIVIKIPSKNNKAEDQNRPEEAPKIDTKIEADETNNNHNHTDEETKIWNLRPRKPIRRPMNANNEGTAKNKSPSPLPNQKKKEKRKVSIFLSLSKVEIEEDIFSLTGLKPARRPKKRPKFIQKQVDSLFPGSWLVSISADSYKVSENS</sequence>
<proteinExistence type="predicted"/>